<proteinExistence type="predicted"/>
<evidence type="ECO:0000313" key="2">
    <source>
        <dbReference type="Proteomes" id="UP000225722"/>
    </source>
</evidence>
<accession>A0A1L2BWX9</accession>
<name>A0A1L2BWX9_9CAUD</name>
<organism evidence="1 2">
    <name type="scientific">Nodularia phage vB_NpeS-2AV2</name>
    <dbReference type="NCBI Taxonomy" id="1777122"/>
    <lineage>
        <taxon>Viruses</taxon>
        <taxon>Duplodnaviria</taxon>
        <taxon>Heunggongvirae</taxon>
        <taxon>Uroviricota</taxon>
        <taxon>Caudoviricetes</taxon>
        <taxon>Ravarandavirus</taxon>
        <taxon>Ravarandavirus rv2AV2</taxon>
    </lineage>
</organism>
<sequence length="54" mass="6579">MRTKRTRKIEVRLSENEYNLLQDYAESKQQPMAEVLRDYIKSMRKHFHIPGVNE</sequence>
<keyword evidence="2" id="KW-1185">Reference proteome</keyword>
<evidence type="ECO:0000313" key="1">
    <source>
        <dbReference type="EMBL" id="ALY07542.1"/>
    </source>
</evidence>
<gene>
    <name evidence="1" type="ORF">2AV2_90</name>
</gene>
<dbReference type="Proteomes" id="UP000225722">
    <property type="component" value="Segment"/>
</dbReference>
<protein>
    <submittedName>
        <fullName evidence="1">Uncharacterized protein</fullName>
    </submittedName>
</protein>
<reference evidence="2" key="1">
    <citation type="submission" date="2015-12" db="EMBL/GenBank/DDBJ databases">
        <authorList>
            <person name="Sencilo A."/>
            <person name="Bamford D.H."/>
            <person name="Roine E."/>
        </authorList>
    </citation>
    <scope>NUCLEOTIDE SEQUENCE [LARGE SCALE GENOMIC DNA]</scope>
</reference>
<dbReference type="EMBL" id="KU230356">
    <property type="protein sequence ID" value="ALY07542.1"/>
    <property type="molecule type" value="Genomic_DNA"/>
</dbReference>